<dbReference type="AlphaFoldDB" id="A0A7W3JTE5"/>
<dbReference type="Proteomes" id="UP000524237">
    <property type="component" value="Unassembled WGS sequence"/>
</dbReference>
<evidence type="ECO:0000313" key="1">
    <source>
        <dbReference type="EMBL" id="MBA8828772.1"/>
    </source>
</evidence>
<accession>A0A7W3JTE5</accession>
<organism evidence="1 2">
    <name type="scientific">Alpinimonas psychrophila</name>
    <dbReference type="NCBI Taxonomy" id="748908"/>
    <lineage>
        <taxon>Bacteria</taxon>
        <taxon>Bacillati</taxon>
        <taxon>Actinomycetota</taxon>
        <taxon>Actinomycetes</taxon>
        <taxon>Micrococcales</taxon>
        <taxon>Microbacteriaceae</taxon>
        <taxon>Alpinimonas</taxon>
    </lineage>
</organism>
<gene>
    <name evidence="1" type="ORF">FB555_000843</name>
</gene>
<proteinExistence type="predicted"/>
<keyword evidence="2" id="KW-1185">Reference proteome</keyword>
<reference evidence="1 2" key="1">
    <citation type="submission" date="2020-07" db="EMBL/GenBank/DDBJ databases">
        <title>Sequencing the genomes of 1000 actinobacteria strains.</title>
        <authorList>
            <person name="Klenk H.-P."/>
        </authorList>
    </citation>
    <scope>NUCLEOTIDE SEQUENCE [LARGE SCALE GENOMIC DNA]</scope>
    <source>
        <strain evidence="1 2">DSM 23737</strain>
    </source>
</reference>
<name>A0A7W3JTE5_9MICO</name>
<sequence length="286" mass="31427">MIVERPVAQQQESRIMPIPTIVTDRPELVAPFAAGPKVDAFKASRTSSSAEMSAASVNTLANEWRPSSVSVSIQEYPGQPGVFLNQFANWQSGTSPTNLDSRFGWEMEVNITNPNMSAGYRPACQNDYKDQFFAKNYSWYSWSVFNSDYGSVAATAPYADYNDLGDSCSKQSIAVGMKNPQSMPTSPNNPPYALVMDIHAPSGTVATNTIGALWQTVTKTYCSRWPGNGMSSTDCMGVEQTEYPDRATYVRPVLAEWRNYVAPDKCFYSDDYGTSDPYSPFPGSGC</sequence>
<evidence type="ECO:0000313" key="2">
    <source>
        <dbReference type="Proteomes" id="UP000524237"/>
    </source>
</evidence>
<comment type="caution">
    <text evidence="1">The sequence shown here is derived from an EMBL/GenBank/DDBJ whole genome shotgun (WGS) entry which is preliminary data.</text>
</comment>
<protein>
    <submittedName>
        <fullName evidence="1">Uncharacterized protein</fullName>
    </submittedName>
</protein>
<dbReference type="RefSeq" id="WP_182484144.1">
    <property type="nucleotide sequence ID" value="NZ_JACGWU010000001.1"/>
</dbReference>
<dbReference type="EMBL" id="JACGWU010000001">
    <property type="protein sequence ID" value="MBA8828772.1"/>
    <property type="molecule type" value="Genomic_DNA"/>
</dbReference>